<evidence type="ECO:0000313" key="1">
    <source>
        <dbReference type="EMBL" id="AFU60316.1"/>
    </source>
</evidence>
<dbReference type="Proteomes" id="UP000008037">
    <property type="component" value="Chromosome"/>
</dbReference>
<dbReference type="KEGG" id="nga:Ngar_c34010"/>
<dbReference type="BioCyc" id="CNIT1237085:G1324-3402-MONOMER"/>
<accession>K0IFY9</accession>
<dbReference type="InParanoid" id="K0IFY9"/>
<reference evidence="1 2" key="1">
    <citation type="journal article" date="2012" name="Environ. Microbiol.">
        <title>The genome of the ammonia-oxidizing Candidatus Nitrososphaera gargensis: insights into metabolic versatility and environmental adaptations.</title>
        <authorList>
            <person name="Spang A."/>
            <person name="Poehlein A."/>
            <person name="Offre P."/>
            <person name="Zumbragel S."/>
            <person name="Haider S."/>
            <person name="Rychlik N."/>
            <person name="Nowka B."/>
            <person name="Schmeisser C."/>
            <person name="Lebedeva E.V."/>
            <person name="Rattei T."/>
            <person name="Bohm C."/>
            <person name="Schmid M."/>
            <person name="Galushko A."/>
            <person name="Hatzenpichler R."/>
            <person name="Weinmaier T."/>
            <person name="Daniel R."/>
            <person name="Schleper C."/>
            <person name="Spieck E."/>
            <person name="Streit W."/>
            <person name="Wagner M."/>
        </authorList>
    </citation>
    <scope>NUCLEOTIDE SEQUENCE [LARGE SCALE GENOMIC DNA]</scope>
    <source>
        <strain evidence="2">Ga9.2</strain>
    </source>
</reference>
<protein>
    <submittedName>
        <fullName evidence="1">Uncharacterized protein</fullName>
    </submittedName>
</protein>
<dbReference type="EMBL" id="CP002408">
    <property type="protein sequence ID" value="AFU60316.1"/>
    <property type="molecule type" value="Genomic_DNA"/>
</dbReference>
<dbReference type="AlphaFoldDB" id="K0IFY9"/>
<proteinExistence type="predicted"/>
<organism evidence="1 2">
    <name type="scientific">Nitrososphaera gargensis (strain Ga9.2)</name>
    <dbReference type="NCBI Taxonomy" id="1237085"/>
    <lineage>
        <taxon>Archaea</taxon>
        <taxon>Nitrososphaerota</taxon>
        <taxon>Nitrososphaeria</taxon>
        <taxon>Nitrososphaerales</taxon>
        <taxon>Nitrososphaeraceae</taxon>
        <taxon>Nitrososphaera</taxon>
    </lineage>
</organism>
<keyword evidence="2" id="KW-1185">Reference proteome</keyword>
<gene>
    <name evidence="1" type="ordered locus">Ngar_c34010</name>
</gene>
<name>K0IFY9_NITGG</name>
<evidence type="ECO:0000313" key="2">
    <source>
        <dbReference type="Proteomes" id="UP000008037"/>
    </source>
</evidence>
<dbReference type="HOGENOM" id="CLU_3282987_0_0_2"/>
<sequence>MQDLAEAAEGLEPQRASYMHFKRLCKTASDQKALRYCSIL</sequence>